<dbReference type="EMBL" id="JACGCM010002032">
    <property type="protein sequence ID" value="KAF6145716.1"/>
    <property type="molecule type" value="Genomic_DNA"/>
</dbReference>
<evidence type="ECO:0000313" key="2">
    <source>
        <dbReference type="EMBL" id="KAF6145716.1"/>
    </source>
</evidence>
<keyword evidence="1" id="KW-0812">Transmembrane</keyword>
<evidence type="ECO:0000256" key="1">
    <source>
        <dbReference type="SAM" id="Phobius"/>
    </source>
</evidence>
<sequence>ARLRRTSQLLSFSVCRLDRLPTVSGSSSTPVDDKSRYLRCINFSISFGNFLILVLLQLKSRVLRLVKSLNKLKS</sequence>
<organism evidence="2 3">
    <name type="scientific">Kingdonia uniflora</name>
    <dbReference type="NCBI Taxonomy" id="39325"/>
    <lineage>
        <taxon>Eukaryota</taxon>
        <taxon>Viridiplantae</taxon>
        <taxon>Streptophyta</taxon>
        <taxon>Embryophyta</taxon>
        <taxon>Tracheophyta</taxon>
        <taxon>Spermatophyta</taxon>
        <taxon>Magnoliopsida</taxon>
        <taxon>Ranunculales</taxon>
        <taxon>Circaeasteraceae</taxon>
        <taxon>Kingdonia</taxon>
    </lineage>
</organism>
<gene>
    <name evidence="2" type="ORF">GIB67_032443</name>
</gene>
<feature type="transmembrane region" description="Helical" evidence="1">
    <location>
        <begin position="36"/>
        <end position="58"/>
    </location>
</feature>
<keyword evidence="1" id="KW-1133">Transmembrane helix</keyword>
<keyword evidence="3" id="KW-1185">Reference proteome</keyword>
<keyword evidence="1" id="KW-0472">Membrane</keyword>
<dbReference type="AlphaFoldDB" id="A0A7J7LSS6"/>
<reference evidence="2 3" key="1">
    <citation type="journal article" date="2020" name="IScience">
        <title>Genome Sequencing of the Endangered Kingdonia uniflora (Circaeasteraceae, Ranunculales) Reveals Potential Mechanisms of Evolutionary Specialization.</title>
        <authorList>
            <person name="Sun Y."/>
            <person name="Deng T."/>
            <person name="Zhang A."/>
            <person name="Moore M.J."/>
            <person name="Landis J.B."/>
            <person name="Lin N."/>
            <person name="Zhang H."/>
            <person name="Zhang X."/>
            <person name="Huang J."/>
            <person name="Zhang X."/>
            <person name="Sun H."/>
            <person name="Wang H."/>
        </authorList>
    </citation>
    <scope>NUCLEOTIDE SEQUENCE [LARGE SCALE GENOMIC DNA]</scope>
    <source>
        <strain evidence="2">TB1705</strain>
        <tissue evidence="2">Leaf</tissue>
    </source>
</reference>
<feature type="non-terminal residue" evidence="2">
    <location>
        <position position="1"/>
    </location>
</feature>
<name>A0A7J7LSS6_9MAGN</name>
<accession>A0A7J7LSS6</accession>
<protein>
    <submittedName>
        <fullName evidence="2">Uncharacterized protein</fullName>
    </submittedName>
</protein>
<evidence type="ECO:0000313" key="3">
    <source>
        <dbReference type="Proteomes" id="UP000541444"/>
    </source>
</evidence>
<comment type="caution">
    <text evidence="2">The sequence shown here is derived from an EMBL/GenBank/DDBJ whole genome shotgun (WGS) entry which is preliminary data.</text>
</comment>
<dbReference type="Proteomes" id="UP000541444">
    <property type="component" value="Unassembled WGS sequence"/>
</dbReference>
<proteinExistence type="predicted"/>